<feature type="transmembrane region" description="Helical" evidence="1">
    <location>
        <begin position="61"/>
        <end position="81"/>
    </location>
</feature>
<dbReference type="RefSeq" id="WP_251741840.1">
    <property type="nucleotide sequence ID" value="NZ_JBHUOJ010000008.1"/>
</dbReference>
<proteinExistence type="predicted"/>
<dbReference type="PANTHER" id="PTHR43283:SF7">
    <property type="entry name" value="BETA-LACTAMASE-RELATED DOMAIN-CONTAINING PROTEIN"/>
    <property type="match status" value="1"/>
</dbReference>
<dbReference type="SUPFAM" id="SSF56601">
    <property type="entry name" value="beta-lactamase/transpeptidase-like"/>
    <property type="match status" value="1"/>
</dbReference>
<dbReference type="GO" id="GO:0016787">
    <property type="term" value="F:hydrolase activity"/>
    <property type="evidence" value="ECO:0007669"/>
    <property type="project" value="UniProtKB-KW"/>
</dbReference>
<evidence type="ECO:0000256" key="1">
    <source>
        <dbReference type="SAM" id="Phobius"/>
    </source>
</evidence>
<comment type="caution">
    <text evidence="3">The sequence shown here is derived from an EMBL/GenBank/DDBJ whole genome shotgun (WGS) entry which is preliminary data.</text>
</comment>
<dbReference type="EMBL" id="JBHUOJ010000008">
    <property type="protein sequence ID" value="MFD2832386.1"/>
    <property type="molecule type" value="Genomic_DNA"/>
</dbReference>
<keyword evidence="1" id="KW-0812">Transmembrane</keyword>
<keyword evidence="3" id="KW-0378">Hydrolase</keyword>
<keyword evidence="1" id="KW-0472">Membrane</keyword>
<name>A0ABW5WZX1_9FLAO</name>
<keyword evidence="4" id="KW-1185">Reference proteome</keyword>
<organism evidence="3 4">
    <name type="scientific">Christiangramia antarctica</name>
    <dbReference type="NCBI Taxonomy" id="2058158"/>
    <lineage>
        <taxon>Bacteria</taxon>
        <taxon>Pseudomonadati</taxon>
        <taxon>Bacteroidota</taxon>
        <taxon>Flavobacteriia</taxon>
        <taxon>Flavobacteriales</taxon>
        <taxon>Flavobacteriaceae</taxon>
        <taxon>Christiangramia</taxon>
    </lineage>
</organism>
<evidence type="ECO:0000313" key="3">
    <source>
        <dbReference type="EMBL" id="MFD2832386.1"/>
    </source>
</evidence>
<gene>
    <name evidence="3" type="ORF">ACFSYS_03745</name>
</gene>
<dbReference type="EC" id="3.-.-.-" evidence="3"/>
<sequence>MKKHLAIFSLATLLLIYACFITKSGYFNHPYPNIDEYIASFLLLTYTIILLFWKKNRRKKAIYGFSFVVILMISVNVLNYYNEWHPIRLNLPLNSSQSFRVGHEPFEWRKAKPAAYNYDIVTLGNYYSKLKNWKRLRGLLVVQDDKLIIEKYFKGTDKYNAFNIHSITKSITSALVGIGIDKGMIPSEEEKVMKYFPEYQNQVDSPKNDLTLKHLLTMKGGFAHWDAYSTPKECLVEIGINKKPGTNFKYFTGSQALLSAIVTKSTSQSTKEFAQEHFFEPIGIKNGFWRLQDGYYCGGGESYYTARDLARIGQVYLNKGKVGSKQIVSENWIDKSFTNYTDSSSEFRILDDYYEEGYGYCWWILNYQGHKIYTARGKGGQYLMVIPEINAVVVVIQEWNLMKEFEIENNLLCDLFSILFNNEKNSLEQKDKLGLSLAKLDNELK</sequence>
<reference evidence="4" key="1">
    <citation type="journal article" date="2019" name="Int. J. Syst. Evol. Microbiol.">
        <title>The Global Catalogue of Microorganisms (GCM) 10K type strain sequencing project: providing services to taxonomists for standard genome sequencing and annotation.</title>
        <authorList>
            <consortium name="The Broad Institute Genomics Platform"/>
            <consortium name="The Broad Institute Genome Sequencing Center for Infectious Disease"/>
            <person name="Wu L."/>
            <person name="Ma J."/>
        </authorList>
    </citation>
    <scope>NUCLEOTIDE SEQUENCE [LARGE SCALE GENOMIC DNA]</scope>
    <source>
        <strain evidence="4">KCTC 52925</strain>
    </source>
</reference>
<keyword evidence="1" id="KW-1133">Transmembrane helix</keyword>
<dbReference type="Proteomes" id="UP001597438">
    <property type="component" value="Unassembled WGS sequence"/>
</dbReference>
<protein>
    <submittedName>
        <fullName evidence="3">Serine hydrolase domain-containing protein</fullName>
        <ecNumber evidence="3">3.-.-.-</ecNumber>
    </submittedName>
</protein>
<feature type="domain" description="Beta-lactamase-related" evidence="2">
    <location>
        <begin position="139"/>
        <end position="396"/>
    </location>
</feature>
<evidence type="ECO:0000259" key="2">
    <source>
        <dbReference type="Pfam" id="PF00144"/>
    </source>
</evidence>
<dbReference type="Pfam" id="PF00144">
    <property type="entry name" value="Beta-lactamase"/>
    <property type="match status" value="1"/>
</dbReference>
<evidence type="ECO:0000313" key="4">
    <source>
        <dbReference type="Proteomes" id="UP001597438"/>
    </source>
</evidence>
<dbReference type="PANTHER" id="PTHR43283">
    <property type="entry name" value="BETA-LACTAMASE-RELATED"/>
    <property type="match status" value="1"/>
</dbReference>
<dbReference type="InterPro" id="IPR012338">
    <property type="entry name" value="Beta-lactam/transpept-like"/>
</dbReference>
<dbReference type="PROSITE" id="PS51257">
    <property type="entry name" value="PROKAR_LIPOPROTEIN"/>
    <property type="match status" value="1"/>
</dbReference>
<dbReference type="Gene3D" id="3.40.710.10">
    <property type="entry name" value="DD-peptidase/beta-lactamase superfamily"/>
    <property type="match status" value="1"/>
</dbReference>
<feature type="transmembrane region" description="Helical" evidence="1">
    <location>
        <begin position="37"/>
        <end position="54"/>
    </location>
</feature>
<dbReference type="InterPro" id="IPR050789">
    <property type="entry name" value="Diverse_Enzym_Activities"/>
</dbReference>
<accession>A0ABW5WZX1</accession>
<dbReference type="InterPro" id="IPR001466">
    <property type="entry name" value="Beta-lactam-related"/>
</dbReference>